<sequence length="103" mass="11459">MKKNLIIGVCLTFLLSVPTLANNNKVIGSGVITFTGSIVEGNCMIDSVGHIFKTNCWNGVEMEETQHKIEPNEIFNAKLNENRGSMNINWLSENLAIMDIVYN</sequence>
<accession>A0A6G6SFR0</accession>
<dbReference type="AlphaFoldDB" id="A0A6G6SFR0"/>
<organism evidence="2 3">
    <name type="scientific">Proteus vulgaris</name>
    <dbReference type="NCBI Taxonomy" id="585"/>
    <lineage>
        <taxon>Bacteria</taxon>
        <taxon>Pseudomonadati</taxon>
        <taxon>Pseudomonadota</taxon>
        <taxon>Gammaproteobacteria</taxon>
        <taxon>Enterobacterales</taxon>
        <taxon>Morganellaceae</taxon>
        <taxon>Proteus</taxon>
    </lineage>
</organism>
<dbReference type="EMBL" id="CP047344">
    <property type="protein sequence ID" value="QIF93558.1"/>
    <property type="molecule type" value="Genomic_DNA"/>
</dbReference>
<gene>
    <name evidence="2" type="ORF">GTH24_06480</name>
</gene>
<proteinExistence type="predicted"/>
<reference evidence="2 3" key="1">
    <citation type="submission" date="2020-01" db="EMBL/GenBank/DDBJ databases">
        <title>The genomic epidemiology of tigecycline resistance gene tet(X) variants in a swine farm in China.</title>
        <authorList>
            <person name="Peng K."/>
            <person name="Li R."/>
        </authorList>
    </citation>
    <scope>NUCLEOTIDE SEQUENCE [LARGE SCALE GENOMIC DNA]</scope>
    <source>
        <strain evidence="2 3">ZN3</strain>
    </source>
</reference>
<evidence type="ECO:0000313" key="3">
    <source>
        <dbReference type="Proteomes" id="UP000503287"/>
    </source>
</evidence>
<name>A0A6G6SFR0_PROVU</name>
<keyword evidence="3" id="KW-1185">Reference proteome</keyword>
<evidence type="ECO:0008006" key="4">
    <source>
        <dbReference type="Google" id="ProtNLM"/>
    </source>
</evidence>
<evidence type="ECO:0000256" key="1">
    <source>
        <dbReference type="SAM" id="SignalP"/>
    </source>
</evidence>
<protein>
    <recommendedName>
        <fullName evidence="4">Type 1 fimbrial protein</fullName>
    </recommendedName>
</protein>
<dbReference type="Proteomes" id="UP000503287">
    <property type="component" value="Chromosome"/>
</dbReference>
<keyword evidence="1" id="KW-0732">Signal</keyword>
<dbReference type="RefSeq" id="WP_072069618.1">
    <property type="nucleotide sequence ID" value="NZ_CP047344.1"/>
</dbReference>
<evidence type="ECO:0000313" key="2">
    <source>
        <dbReference type="EMBL" id="QIF93558.1"/>
    </source>
</evidence>
<feature type="signal peptide" evidence="1">
    <location>
        <begin position="1"/>
        <end position="21"/>
    </location>
</feature>
<feature type="chain" id="PRO_5028871348" description="Type 1 fimbrial protein" evidence="1">
    <location>
        <begin position="22"/>
        <end position="103"/>
    </location>
</feature>